<evidence type="ECO:0000256" key="8">
    <source>
        <dbReference type="SAM" id="Coils"/>
    </source>
</evidence>
<proteinExistence type="predicted"/>
<dbReference type="GO" id="GO:0051231">
    <property type="term" value="P:spindle elongation"/>
    <property type="evidence" value="ECO:0007669"/>
    <property type="project" value="TreeGrafter"/>
</dbReference>
<dbReference type="GO" id="GO:0005524">
    <property type="term" value="F:ATP binding"/>
    <property type="evidence" value="ECO:0007669"/>
    <property type="project" value="UniProtKB-KW"/>
</dbReference>
<keyword evidence="2" id="KW-0963">Cytoplasm</keyword>
<evidence type="ECO:0000256" key="4">
    <source>
        <dbReference type="ARBA" id="ARBA00022741"/>
    </source>
</evidence>
<feature type="compositionally biased region" description="Polar residues" evidence="9">
    <location>
        <begin position="702"/>
        <end position="712"/>
    </location>
</feature>
<keyword evidence="3" id="KW-0597">Phosphoprotein</keyword>
<protein>
    <submittedName>
        <fullName evidence="12">ARAD1C14476p</fullName>
    </submittedName>
</protein>
<dbReference type="InterPro" id="IPR019528">
    <property type="entry name" value="PACT_domain"/>
</dbReference>
<evidence type="ECO:0000256" key="3">
    <source>
        <dbReference type="ARBA" id="ARBA00022553"/>
    </source>
</evidence>
<feature type="domain" description="Pericentrin/AKAP-450 centrosomal targeting" evidence="11">
    <location>
        <begin position="839"/>
        <end position="908"/>
    </location>
</feature>
<dbReference type="GO" id="GO:0005875">
    <property type="term" value="C:microtubule associated complex"/>
    <property type="evidence" value="ECO:0007669"/>
    <property type="project" value="TreeGrafter"/>
</dbReference>
<keyword evidence="4" id="KW-0547">Nucleotide-binding</keyword>
<evidence type="ECO:0000256" key="2">
    <source>
        <dbReference type="ARBA" id="ARBA00022490"/>
    </source>
</evidence>
<dbReference type="GO" id="GO:0007052">
    <property type="term" value="P:mitotic spindle organization"/>
    <property type="evidence" value="ECO:0007669"/>
    <property type="project" value="TreeGrafter"/>
</dbReference>
<feature type="domain" description="Centrosomin N-terminal motif 1" evidence="10">
    <location>
        <begin position="95"/>
        <end position="153"/>
    </location>
</feature>
<dbReference type="GO" id="GO:0003777">
    <property type="term" value="F:microtubule motor activity"/>
    <property type="evidence" value="ECO:0007669"/>
    <property type="project" value="InterPro"/>
</dbReference>
<name>A0A060T081_BLAAD</name>
<dbReference type="EMBL" id="HG937693">
    <property type="protein sequence ID" value="CDP34525.1"/>
    <property type="molecule type" value="Genomic_DNA"/>
</dbReference>
<feature type="compositionally biased region" description="Low complexity" evidence="9">
    <location>
        <begin position="293"/>
        <end position="303"/>
    </location>
</feature>
<dbReference type="GO" id="GO:0005737">
    <property type="term" value="C:cytoplasm"/>
    <property type="evidence" value="ECO:0007669"/>
    <property type="project" value="UniProtKB-ARBA"/>
</dbReference>
<evidence type="ECO:0000259" key="10">
    <source>
        <dbReference type="Pfam" id="PF07989"/>
    </source>
</evidence>
<feature type="region of interest" description="Disordered" evidence="9">
    <location>
        <begin position="223"/>
        <end position="250"/>
    </location>
</feature>
<feature type="compositionally biased region" description="Polar residues" evidence="9">
    <location>
        <begin position="726"/>
        <end position="757"/>
    </location>
</feature>
<accession>A0A060T081</accession>
<dbReference type="GO" id="GO:0005815">
    <property type="term" value="C:microtubule organizing center"/>
    <property type="evidence" value="ECO:0007669"/>
    <property type="project" value="UniProtKB-SubCell"/>
</dbReference>
<keyword evidence="5" id="KW-0067">ATP-binding</keyword>
<evidence type="ECO:0000256" key="1">
    <source>
        <dbReference type="ARBA" id="ARBA00004267"/>
    </source>
</evidence>
<evidence type="ECO:0000256" key="5">
    <source>
        <dbReference type="ARBA" id="ARBA00022840"/>
    </source>
</evidence>
<organism evidence="12">
    <name type="scientific">Blastobotrys adeninivorans</name>
    <name type="common">Yeast</name>
    <name type="synonym">Arxula adeninivorans</name>
    <dbReference type="NCBI Taxonomy" id="409370"/>
    <lineage>
        <taxon>Eukaryota</taxon>
        <taxon>Fungi</taxon>
        <taxon>Dikarya</taxon>
        <taxon>Ascomycota</taxon>
        <taxon>Saccharomycotina</taxon>
        <taxon>Dipodascomycetes</taxon>
        <taxon>Dipodascales</taxon>
        <taxon>Trichomonascaceae</taxon>
        <taxon>Blastobotrys</taxon>
    </lineage>
</organism>
<reference evidence="12" key="2">
    <citation type="submission" date="2014-06" db="EMBL/GenBank/DDBJ databases">
        <title>The complete genome of Blastobotrys (Arxula) adeninivorans LS3 - a yeast of biotechnological interest.</title>
        <authorList>
            <person name="Kunze G."/>
            <person name="Gaillardin C."/>
            <person name="Czernicka M."/>
            <person name="Durrens P."/>
            <person name="Martin T."/>
            <person name="Boer E."/>
            <person name="Gabaldon T."/>
            <person name="Cruz J."/>
            <person name="Talla E."/>
            <person name="Marck C."/>
            <person name="Goffeau A."/>
            <person name="Barbe V."/>
            <person name="Baret P."/>
            <person name="Baronian K."/>
            <person name="Beier S."/>
            <person name="Bleykasten C."/>
            <person name="Bode R."/>
            <person name="Casaregola S."/>
            <person name="Despons L."/>
            <person name="Fairhead C."/>
            <person name="Giersberg M."/>
            <person name="Gierski P."/>
            <person name="Hahnel U."/>
            <person name="Hartmann A."/>
            <person name="Jankowska D."/>
            <person name="Jubin C."/>
            <person name="Jung P."/>
            <person name="Lafontaine I."/>
            <person name="Leh-Louis V."/>
            <person name="Lemaire M."/>
            <person name="Marcet-Houben M."/>
            <person name="Mascher M."/>
            <person name="Morel G."/>
            <person name="Richard G.-F."/>
            <person name="Riechen J."/>
            <person name="Sacerdot C."/>
            <person name="Sarkar A."/>
            <person name="Savel G."/>
            <person name="Schacherer J."/>
            <person name="Sherman D."/>
            <person name="Straub M.-L."/>
            <person name="Stein N."/>
            <person name="Thierry A."/>
            <person name="Trautwein-Schult A."/>
            <person name="Westhof E."/>
            <person name="Worch S."/>
            <person name="Dujon B."/>
            <person name="Souciet J.-L."/>
            <person name="Wincker P."/>
            <person name="Scholz U."/>
            <person name="Neuveglise N."/>
        </authorList>
    </citation>
    <scope>NUCLEOTIDE SEQUENCE</scope>
    <source>
        <strain evidence="12">LS3</strain>
    </source>
</reference>
<dbReference type="InterPro" id="IPR027640">
    <property type="entry name" value="Kinesin-like_fam"/>
</dbReference>
<gene>
    <name evidence="12" type="ORF">GNLVRS02_ARAD1C14476g</name>
</gene>
<evidence type="ECO:0000256" key="7">
    <source>
        <dbReference type="ARBA" id="ARBA00023212"/>
    </source>
</evidence>
<comment type="subcellular location">
    <subcellularLocation>
        <location evidence="1">Cytoplasm</location>
        <location evidence="1">Cytoskeleton</location>
        <location evidence="1">Microtubule organizing center</location>
    </subcellularLocation>
</comment>
<dbReference type="PANTHER" id="PTHR47969:SF15">
    <property type="entry name" value="CHROMOSOME-ASSOCIATED KINESIN KIF4A-RELATED"/>
    <property type="match status" value="1"/>
</dbReference>
<dbReference type="InterPro" id="IPR012943">
    <property type="entry name" value="Cnn_1N"/>
</dbReference>
<feature type="compositionally biased region" description="Low complexity" evidence="9">
    <location>
        <begin position="236"/>
        <end position="245"/>
    </location>
</feature>
<feature type="compositionally biased region" description="Basic and acidic residues" evidence="9">
    <location>
        <begin position="224"/>
        <end position="234"/>
    </location>
</feature>
<dbReference type="PANTHER" id="PTHR47969">
    <property type="entry name" value="CHROMOSOME-ASSOCIATED KINESIN KIF4A-RELATED"/>
    <property type="match status" value="1"/>
</dbReference>
<dbReference type="GO" id="GO:0007018">
    <property type="term" value="P:microtubule-based movement"/>
    <property type="evidence" value="ECO:0007669"/>
    <property type="project" value="InterPro"/>
</dbReference>
<feature type="region of interest" description="Disordered" evidence="9">
    <location>
        <begin position="292"/>
        <end position="312"/>
    </location>
</feature>
<keyword evidence="6 8" id="KW-0175">Coiled coil</keyword>
<evidence type="ECO:0000313" key="12">
    <source>
        <dbReference type="EMBL" id="CDP34525.1"/>
    </source>
</evidence>
<feature type="region of interest" description="Disordered" evidence="9">
    <location>
        <begin position="700"/>
        <end position="757"/>
    </location>
</feature>
<dbReference type="SUPFAM" id="SSF57997">
    <property type="entry name" value="Tropomyosin"/>
    <property type="match status" value="1"/>
</dbReference>
<keyword evidence="7" id="KW-0206">Cytoskeleton</keyword>
<sequence>MHHWTPYRDKLVHTPAKSREKEFSPLLHTINGKNKVVPQTPRDADLSNGLLSFDNFSESLESVLSRNDNDEGLAKARAEVQADFETRGFIGDLPLKQQQEKFEELKNEAFGLRLKLFLLEQHLQRTSPEEVQKTIKENLELHVEINRLKREVSLRQHGDTDSAAEELRSQLRQAKEDADKDKEDYEYQIRDLNRQLDEYEQTSVESDQKMRQLQLENEQLQAELDNRDSRDRSTHSAHSAHSSHANNEELEDARFEIRQLQSKNDELEDTLASSRDEIKDLQLEIDRLNYKLAGDSASPSSSGDRSRDKSIEQDLRRQIQDKQDLIYKLQDQVASLEAQDRENQQRIEELLQQHDDDDKTFELNQQIRKLTRDNEYKDEQIKDMTSKQDQVERDLVFTKKDLETTRKELNDVRVLLSRNSTEIASLTNERNDLSRKLADLRASRDATETSRIHDTSIAAQRSRDQVGKLTGELDALKNQLKGNEDAWKREREYLEDKVASLERMKAAAEDQLSAVMKNTKNENITAAVQAEQAKHAEVKQSLDREIERLREDAKSLKQSVERHEQLEKEHLDKIKSLETQLQEMDDDLTVSQSQVEDAERERDSALAKISGLETSIRAQENTLDALRDVNRREAESRVQSAQKVNELEEKIRELQQVSDSTKQTLKRVQLDKDSLDEKCVYLQNKVKKLQHGLPVTPGKVSYGTTSSTTPNVMTPGYVRTPHFSPYQDSPSNRHTPGQQQQHSTHLGHTPRYQSSAAPASMEEYQSLLVDRKRLQRQLQISQYNVVRYKDAVKEMRKQKAAVEDKLLRTAAVTRAPTGQGSSIKDIQMLVTQLRYIKARLRREEAYRFDLRFMKTFFLLQISAYQACNRADLAILQDMGIYPDYRQKPKRHRIKSVALMVLATVRLRKRHQLYLEYDDKRKQRHKLLM</sequence>
<reference evidence="12" key="1">
    <citation type="submission" date="2014-02" db="EMBL/GenBank/DDBJ databases">
        <authorList>
            <person name="Genoscope - CEA"/>
        </authorList>
    </citation>
    <scope>NUCLEOTIDE SEQUENCE</scope>
    <source>
        <strain evidence="12">LS3</strain>
    </source>
</reference>
<dbReference type="Pfam" id="PF07989">
    <property type="entry name" value="Cnn_1N"/>
    <property type="match status" value="1"/>
</dbReference>
<dbReference type="AlphaFoldDB" id="A0A060T081"/>
<dbReference type="Pfam" id="PF10495">
    <property type="entry name" value="PACT_coil_coil"/>
    <property type="match status" value="1"/>
</dbReference>
<feature type="coiled-coil region" evidence="8">
    <location>
        <begin position="416"/>
        <end position="664"/>
    </location>
</feature>
<evidence type="ECO:0000259" key="11">
    <source>
        <dbReference type="Pfam" id="PF10495"/>
    </source>
</evidence>
<evidence type="ECO:0000256" key="9">
    <source>
        <dbReference type="SAM" id="MobiDB-lite"/>
    </source>
</evidence>
<evidence type="ECO:0000256" key="6">
    <source>
        <dbReference type="ARBA" id="ARBA00023054"/>
    </source>
</evidence>